<feature type="domain" description="RNA polymerase sigma factor 70 region 4 type 2" evidence="7">
    <location>
        <begin position="130"/>
        <end position="180"/>
    </location>
</feature>
<dbReference type="InterPro" id="IPR036388">
    <property type="entry name" value="WH-like_DNA-bd_sf"/>
</dbReference>
<evidence type="ECO:0000259" key="6">
    <source>
        <dbReference type="Pfam" id="PF04542"/>
    </source>
</evidence>
<name>A0A4P6UI18_9BURK</name>
<comment type="similarity">
    <text evidence="1">Belongs to the sigma-70 factor family. ECF subfamily.</text>
</comment>
<dbReference type="GO" id="GO:0006352">
    <property type="term" value="P:DNA-templated transcription initiation"/>
    <property type="evidence" value="ECO:0007669"/>
    <property type="project" value="InterPro"/>
</dbReference>
<dbReference type="PANTHER" id="PTHR43133:SF8">
    <property type="entry name" value="RNA POLYMERASE SIGMA FACTOR HI_1459-RELATED"/>
    <property type="match status" value="1"/>
</dbReference>
<dbReference type="Pfam" id="PF08281">
    <property type="entry name" value="Sigma70_r4_2"/>
    <property type="match status" value="1"/>
</dbReference>
<reference evidence="8 9" key="1">
    <citation type="submission" date="2018-07" db="EMBL/GenBank/DDBJ databases">
        <title>Exploring interactions and the metabolic potential of the ultra-small soil bacteria Hylemonella gracilis.</title>
        <authorList>
            <person name="Tyc O."/>
            <person name="Kulkarni P."/>
            <person name="Gawehns F."/>
            <person name="Hundscheid M."/>
            <person name="Zweers H."/>
            <person name="Garbeva P."/>
        </authorList>
    </citation>
    <scope>NUCLEOTIDE SEQUENCE [LARGE SCALE GENOMIC DNA]</scope>
    <source>
        <strain evidence="8 9">NS1</strain>
    </source>
</reference>
<keyword evidence="5" id="KW-0804">Transcription</keyword>
<evidence type="ECO:0000313" key="9">
    <source>
        <dbReference type="Proteomes" id="UP000292939"/>
    </source>
</evidence>
<dbReference type="KEGG" id="hgr:DW355_07930"/>
<dbReference type="InterPro" id="IPR007627">
    <property type="entry name" value="RNA_pol_sigma70_r2"/>
</dbReference>
<dbReference type="SUPFAM" id="SSF88946">
    <property type="entry name" value="Sigma2 domain of RNA polymerase sigma factors"/>
    <property type="match status" value="1"/>
</dbReference>
<dbReference type="CDD" id="cd06171">
    <property type="entry name" value="Sigma70_r4"/>
    <property type="match status" value="1"/>
</dbReference>
<organism evidence="8 9">
    <name type="scientific">Hylemonella gracilis</name>
    <dbReference type="NCBI Taxonomy" id="80880"/>
    <lineage>
        <taxon>Bacteria</taxon>
        <taxon>Pseudomonadati</taxon>
        <taxon>Pseudomonadota</taxon>
        <taxon>Betaproteobacteria</taxon>
        <taxon>Burkholderiales</taxon>
        <taxon>Comamonadaceae</taxon>
        <taxon>Hylemonella</taxon>
    </lineage>
</organism>
<keyword evidence="2" id="KW-0805">Transcription regulation</keyword>
<dbReference type="AlphaFoldDB" id="A0A4P6UI18"/>
<evidence type="ECO:0000256" key="5">
    <source>
        <dbReference type="ARBA" id="ARBA00023163"/>
    </source>
</evidence>
<dbReference type="InterPro" id="IPR013249">
    <property type="entry name" value="RNA_pol_sigma70_r4_t2"/>
</dbReference>
<dbReference type="NCBIfam" id="TIGR02943">
    <property type="entry name" value="Sig70_famx1"/>
    <property type="match status" value="1"/>
</dbReference>
<keyword evidence="4" id="KW-0238">DNA-binding</keyword>
<evidence type="ECO:0000256" key="3">
    <source>
        <dbReference type="ARBA" id="ARBA00023082"/>
    </source>
</evidence>
<dbReference type="InterPro" id="IPR014289">
    <property type="entry name" value="RNA_pol_sigma-24-rel"/>
</dbReference>
<evidence type="ECO:0000256" key="2">
    <source>
        <dbReference type="ARBA" id="ARBA00023015"/>
    </source>
</evidence>
<proteinExistence type="inferred from homology"/>
<dbReference type="InterPro" id="IPR013324">
    <property type="entry name" value="RNA_pol_sigma_r3/r4-like"/>
</dbReference>
<accession>A0A4P6UI18</accession>
<dbReference type="Gene3D" id="1.10.10.10">
    <property type="entry name" value="Winged helix-like DNA-binding domain superfamily/Winged helix DNA-binding domain"/>
    <property type="match status" value="1"/>
</dbReference>
<dbReference type="RefSeq" id="WP_131279077.1">
    <property type="nucleotide sequence ID" value="NZ_CP031395.1"/>
</dbReference>
<dbReference type="Proteomes" id="UP000292939">
    <property type="component" value="Chromosome"/>
</dbReference>
<dbReference type="EMBL" id="CP031395">
    <property type="protein sequence ID" value="QBK04712.1"/>
    <property type="molecule type" value="Genomic_DNA"/>
</dbReference>
<dbReference type="GO" id="GO:0016987">
    <property type="term" value="F:sigma factor activity"/>
    <property type="evidence" value="ECO:0007669"/>
    <property type="project" value="UniProtKB-KW"/>
</dbReference>
<sequence>MTAATPFASTLAAFRPKLLRFARLQLRDAAAAEDAVQDALLAALSGAHQYAGRAEVQGWVFGILKHKIVDTIRQQNRSINASALGADDEALDQTLEALFDAHGHWTLSARPQGWGDPQAALRQHEFWDVFDACLNHLPEHTARVFMMREFLEFETSEVCQQLGITANHCHVILHRARLALRSCLERGWFAPDIKEDTPC</sequence>
<evidence type="ECO:0000313" key="8">
    <source>
        <dbReference type="EMBL" id="QBK04712.1"/>
    </source>
</evidence>
<dbReference type="NCBIfam" id="TIGR02937">
    <property type="entry name" value="sigma70-ECF"/>
    <property type="match status" value="1"/>
</dbReference>
<dbReference type="InterPro" id="IPR039425">
    <property type="entry name" value="RNA_pol_sigma-70-like"/>
</dbReference>
<evidence type="ECO:0000256" key="1">
    <source>
        <dbReference type="ARBA" id="ARBA00010641"/>
    </source>
</evidence>
<dbReference type="Pfam" id="PF04542">
    <property type="entry name" value="Sigma70_r2"/>
    <property type="match status" value="1"/>
</dbReference>
<dbReference type="Gene3D" id="1.10.1740.10">
    <property type="match status" value="1"/>
</dbReference>
<dbReference type="PANTHER" id="PTHR43133">
    <property type="entry name" value="RNA POLYMERASE ECF-TYPE SIGMA FACTO"/>
    <property type="match status" value="1"/>
</dbReference>
<feature type="domain" description="RNA polymerase sigma-70 region 2" evidence="6">
    <location>
        <begin position="13"/>
        <end position="77"/>
    </location>
</feature>
<keyword evidence="3" id="KW-0731">Sigma factor</keyword>
<dbReference type="SUPFAM" id="SSF88659">
    <property type="entry name" value="Sigma3 and sigma4 domains of RNA polymerase sigma factors"/>
    <property type="match status" value="1"/>
</dbReference>
<dbReference type="GO" id="GO:0003677">
    <property type="term" value="F:DNA binding"/>
    <property type="evidence" value="ECO:0007669"/>
    <property type="project" value="UniProtKB-KW"/>
</dbReference>
<dbReference type="InterPro" id="IPR013325">
    <property type="entry name" value="RNA_pol_sigma_r2"/>
</dbReference>
<dbReference type="InterPro" id="IPR014284">
    <property type="entry name" value="RNA_pol_sigma-70_dom"/>
</dbReference>
<dbReference type="OrthoDB" id="9782108at2"/>
<evidence type="ECO:0000256" key="4">
    <source>
        <dbReference type="ARBA" id="ARBA00023125"/>
    </source>
</evidence>
<protein>
    <submittedName>
        <fullName evidence="8">RNA polymerase subunit sigma</fullName>
    </submittedName>
</protein>
<gene>
    <name evidence="8" type="ORF">DW355_07930</name>
</gene>
<evidence type="ECO:0000259" key="7">
    <source>
        <dbReference type="Pfam" id="PF08281"/>
    </source>
</evidence>